<comment type="caution">
    <text evidence="1">The sequence shown here is derived from an EMBL/GenBank/DDBJ whole genome shotgun (WGS) entry which is preliminary data.</text>
</comment>
<reference evidence="1 2" key="1">
    <citation type="submission" date="2020-08" db="EMBL/GenBank/DDBJ databases">
        <title>Genomic Encyclopedia of Type Strains, Phase III (KMG-III): the genomes of soil and plant-associated and newly described type strains.</title>
        <authorList>
            <person name="Whitman W."/>
        </authorList>
    </citation>
    <scope>NUCLEOTIDE SEQUENCE [LARGE SCALE GENOMIC DNA]</scope>
    <source>
        <strain evidence="1 2">CECT 3265</strain>
    </source>
</reference>
<dbReference type="EMBL" id="JACHJG010000020">
    <property type="protein sequence ID" value="MBB4890546.1"/>
    <property type="molecule type" value="Genomic_DNA"/>
</dbReference>
<name>A0A7W7LJ25_STRNE</name>
<proteinExistence type="predicted"/>
<organism evidence="1 2">
    <name type="scientific">Streptomyces netropsis</name>
    <name type="common">Streptoverticillium netropsis</name>
    <dbReference type="NCBI Taxonomy" id="55404"/>
    <lineage>
        <taxon>Bacteria</taxon>
        <taxon>Bacillati</taxon>
        <taxon>Actinomycetota</taxon>
        <taxon>Actinomycetes</taxon>
        <taxon>Kitasatosporales</taxon>
        <taxon>Streptomycetaceae</taxon>
        <taxon>Streptomyces</taxon>
    </lineage>
</organism>
<sequence length="49" mass="5241">MPICPKANCMTMLRSCRPAGVRSVSRSLVMYGPFRGGAAVCLAAHGMER</sequence>
<evidence type="ECO:0000313" key="2">
    <source>
        <dbReference type="Proteomes" id="UP000556436"/>
    </source>
</evidence>
<accession>A0A7W7LJ25</accession>
<evidence type="ECO:0000313" key="1">
    <source>
        <dbReference type="EMBL" id="MBB4890546.1"/>
    </source>
</evidence>
<keyword evidence="2" id="KW-1185">Reference proteome</keyword>
<gene>
    <name evidence="1" type="ORF">FHS38_006631</name>
</gene>
<dbReference type="AlphaFoldDB" id="A0A7W7LJ25"/>
<dbReference type="Proteomes" id="UP000556436">
    <property type="component" value="Unassembled WGS sequence"/>
</dbReference>
<protein>
    <submittedName>
        <fullName evidence="1">Uncharacterized protein</fullName>
    </submittedName>
</protein>